<feature type="region of interest" description="Disordered" evidence="3">
    <location>
        <begin position="202"/>
        <end position="228"/>
    </location>
</feature>
<dbReference type="HAMAP" id="MF_00795">
    <property type="entry name" value="CutC"/>
    <property type="match status" value="1"/>
</dbReference>
<keyword evidence="2" id="KW-0963">Cytoplasm</keyword>
<comment type="subcellular location">
    <subcellularLocation>
        <location evidence="2">Cytoplasm</location>
    </subcellularLocation>
</comment>
<evidence type="ECO:0000256" key="1">
    <source>
        <dbReference type="ARBA" id="ARBA00007768"/>
    </source>
</evidence>
<dbReference type="SUPFAM" id="SSF110395">
    <property type="entry name" value="CutC-like"/>
    <property type="match status" value="1"/>
</dbReference>
<evidence type="ECO:0000256" key="2">
    <source>
        <dbReference type="HAMAP-Rule" id="MF_00795"/>
    </source>
</evidence>
<evidence type="ECO:0000313" key="5">
    <source>
        <dbReference type="Proteomes" id="UP001214553"/>
    </source>
</evidence>
<dbReference type="Proteomes" id="UP001214553">
    <property type="component" value="Chromosome"/>
</dbReference>
<dbReference type="Gene3D" id="3.20.20.380">
    <property type="entry name" value="Copper homeostasis (CutC) domain"/>
    <property type="match status" value="1"/>
</dbReference>
<keyword evidence="5" id="KW-1185">Reference proteome</keyword>
<dbReference type="RefSeq" id="WP_275276761.1">
    <property type="nucleotide sequence ID" value="NZ_CP119108.1"/>
</dbReference>
<dbReference type="InterPro" id="IPR005627">
    <property type="entry name" value="CutC-like"/>
</dbReference>
<dbReference type="PANTHER" id="PTHR12598:SF0">
    <property type="entry name" value="COPPER HOMEOSTASIS PROTEIN CUTC HOMOLOG"/>
    <property type="match status" value="1"/>
</dbReference>
<dbReference type="PANTHER" id="PTHR12598">
    <property type="entry name" value="COPPER HOMEOSTASIS PROTEIN CUTC"/>
    <property type="match status" value="1"/>
</dbReference>
<protein>
    <recommendedName>
        <fullName evidence="2">PF03932 family protein CutC</fullName>
    </recommendedName>
</protein>
<gene>
    <name evidence="2" type="primary">cutC</name>
    <name evidence="4" type="ORF">PU630_09080</name>
</gene>
<sequence length="245" mass="24934">MTRAPLLEIAVQDPGGARIAFAEGADRIELCQALEVGGLTPSVGIVQRVIEATGEAGRVAPLVRPRPGGFVYDPDEVEVVAADIRYLSSLGVGAVVIGCLTVDGRVDAATLARWRDAAGPTPIVFHRAIDAAADPLAALDALVAAGVTRILTSGGAPRTIDGLDVLRTVVTRADGAVEIMAGGGVRPEDIAPLRRAGVDAVHLSARGRSEDASPSGPGGGARGYDVTDPDVVRAAAEAVRSRAVS</sequence>
<evidence type="ECO:0000256" key="3">
    <source>
        <dbReference type="SAM" id="MobiDB-lite"/>
    </source>
</evidence>
<comment type="similarity">
    <text evidence="1 2">Belongs to the CutC family.</text>
</comment>
<comment type="caution">
    <text evidence="2">Once thought to be involved in copper homeostasis, experiments in E.coli have shown this is not the case.</text>
</comment>
<evidence type="ECO:0000313" key="4">
    <source>
        <dbReference type="EMBL" id="WEG07422.1"/>
    </source>
</evidence>
<proteinExistence type="inferred from homology"/>
<name>A0ABY8BUC3_9MICO</name>
<dbReference type="EMBL" id="CP119108">
    <property type="protein sequence ID" value="WEG07422.1"/>
    <property type="molecule type" value="Genomic_DNA"/>
</dbReference>
<accession>A0ABY8BUC3</accession>
<dbReference type="Pfam" id="PF03932">
    <property type="entry name" value="CutC"/>
    <property type="match status" value="1"/>
</dbReference>
<reference evidence="4 5" key="1">
    <citation type="submission" date="2023-03" db="EMBL/GenBank/DDBJ databases">
        <title>Genome sequence of Microbacterium sp. KACC 23027.</title>
        <authorList>
            <person name="Kim S."/>
            <person name="Heo J."/>
            <person name="Kwon S.-W."/>
        </authorList>
    </citation>
    <scope>NUCLEOTIDE SEQUENCE [LARGE SCALE GENOMIC DNA]</scope>
    <source>
        <strain evidence="4 5">KACC 23027</strain>
    </source>
</reference>
<dbReference type="InterPro" id="IPR036822">
    <property type="entry name" value="CutC-like_dom_sf"/>
</dbReference>
<organism evidence="4 5">
    <name type="scientific">Microbacterium horticulturae</name>
    <dbReference type="NCBI Taxonomy" id="3028316"/>
    <lineage>
        <taxon>Bacteria</taxon>
        <taxon>Bacillati</taxon>
        <taxon>Actinomycetota</taxon>
        <taxon>Actinomycetes</taxon>
        <taxon>Micrococcales</taxon>
        <taxon>Microbacteriaceae</taxon>
        <taxon>Microbacterium</taxon>
    </lineage>
</organism>